<comment type="cofactor">
    <cofactor evidence="1">
        <name>Mn(2+)</name>
        <dbReference type="ChEBI" id="CHEBI:29035"/>
    </cofactor>
</comment>
<feature type="region of interest" description="Disordered" evidence="17">
    <location>
        <begin position="460"/>
        <end position="496"/>
    </location>
</feature>
<keyword evidence="12 18" id="KW-1133">Transmembrane helix</keyword>
<dbReference type="PANTHER" id="PTHR13872:SF1">
    <property type="entry name" value="DOLICHYL-DIPHOSPHOOLIGOSACCHARIDE--PROTEIN GLYCOSYLTRANSFERASE SUBUNIT STT3B"/>
    <property type="match status" value="1"/>
</dbReference>
<evidence type="ECO:0000256" key="6">
    <source>
        <dbReference type="ARBA" id="ARBA00012602"/>
    </source>
</evidence>
<comment type="pathway">
    <text evidence="4">Protein modification; protein glycosylation.</text>
</comment>
<dbReference type="Pfam" id="PF02516">
    <property type="entry name" value="STT3"/>
    <property type="match status" value="1"/>
</dbReference>
<keyword evidence="10" id="KW-0479">Metal-binding</keyword>
<dbReference type="EC" id="2.4.99.21" evidence="6"/>
<feature type="domain" description="Oligosaccharyl transferase STT3 N-terminal" evidence="19">
    <location>
        <begin position="44"/>
        <end position="444"/>
    </location>
</feature>
<sequence length="883" mass="96582">MAHADLGKYRPYIIIGFIILFTLLAFWTRGIPSEGLVTADGVNLLENDAWYNIRLIEQTVANFPGYAWFDAMTLYPTGDVIYWGPLFIEIISTLCLLTGASTRPELMVVASWVPPLMAAAMVPVIYLLGKKIADWKTGLIAAGLIAVISGNYAYRSLFGFVDHHIAETLFSTIFILAYVAALLVTRDHPFSLKDRGTLTVGGLKAPALASVLAGVGYLLGYFNMPTMILFALIVTTFTLIQFLLDYFQDRSSDYLVLVNTITFGVVIIGTVAFGFPHPGFDLSRYTVGHVIASAALIAGTLVLYGLATYLRGRPKYYFPAALTGIAVVVVAALYIALPDVYNLLIASLFAFFGEQPVTTTVQEARAWSFDMAWAAFNWGLLLMAGGIAALLWRSREKVNPAHVFVLVWTLIILASTMAHVRYEYYLAVNVALLSAVFAGAVLNIGWKDVTRFAGTATSAAHTGPAAAGKREEPPRKRKKGGKAPEARKPKASSKDQPDYLKAGAVIAVVVVTLLFAGSSLQANIALANNARYGGVDSQWMEALKWMGTNTPDPGVDYYAILNQKTFTYPEESYGVMSWWDYGHWITLIAKRIPNNNPFQHGVAGPNGSARYFVSTDEAAANRILDNIGTRYVVTDIQLATGKFHAPVTWADVGQERFQPYFLLPVSAGSSEYQAVPFNTQEYYLTMVSRLHNFDGSMTDPTSQVIYAEYRDAGTANTSLPVITRTQQMNATEGAAAVEAYNRNAPAGSHATLLGMYYQFRGDSILQPLERVPALQHYRLVHETPQNVYGNVGEDGPDLKAVKIFEYVPGAAIRGEGIIEVPIVTNTGRTFNYRQESVNGTFVVPYATSGWSGEVKATGQYRIAGTGQTFDVTEEDILQGHTIN</sequence>
<feature type="domain" description="Archaeal glycosylation protein B peripheral" evidence="20">
    <location>
        <begin position="809"/>
        <end position="882"/>
    </location>
</feature>
<feature type="transmembrane region" description="Helical" evidence="18">
    <location>
        <begin position="371"/>
        <end position="391"/>
    </location>
</feature>
<evidence type="ECO:0000256" key="9">
    <source>
        <dbReference type="ARBA" id="ARBA00022692"/>
    </source>
</evidence>
<evidence type="ECO:0000256" key="11">
    <source>
        <dbReference type="ARBA" id="ARBA00022842"/>
    </source>
</evidence>
<dbReference type="GO" id="GO:0016740">
    <property type="term" value="F:transferase activity"/>
    <property type="evidence" value="ECO:0007669"/>
    <property type="project" value="UniProtKB-KW"/>
</dbReference>
<feature type="compositionally biased region" description="Basic and acidic residues" evidence="17">
    <location>
        <begin position="482"/>
        <end position="496"/>
    </location>
</feature>
<keyword evidence="11" id="KW-0460">Magnesium</keyword>
<dbReference type="InterPro" id="IPR054479">
    <property type="entry name" value="AglB-like_core"/>
</dbReference>
<dbReference type="InterPro" id="IPR041154">
    <property type="entry name" value="AglB_P1"/>
</dbReference>
<evidence type="ECO:0000256" key="15">
    <source>
        <dbReference type="ARBA" id="ARBA00030679"/>
    </source>
</evidence>
<dbReference type="RefSeq" id="WP_221057327.1">
    <property type="nucleotide sequence ID" value="NZ_AP019781.1"/>
</dbReference>
<feature type="transmembrane region" description="Helical" evidence="18">
    <location>
        <begin position="165"/>
        <end position="184"/>
    </location>
</feature>
<dbReference type="NCBIfam" id="TIGR04154">
    <property type="entry name" value="archaeo_STT3"/>
    <property type="match status" value="1"/>
</dbReference>
<evidence type="ECO:0000256" key="17">
    <source>
        <dbReference type="SAM" id="MobiDB-lite"/>
    </source>
</evidence>
<feature type="transmembrane region" description="Helical" evidence="18">
    <location>
        <begin position="228"/>
        <end position="247"/>
    </location>
</feature>
<organism evidence="22 23">
    <name type="scientific">Methanoculleus chikugoensis</name>
    <dbReference type="NCBI Taxonomy" id="118126"/>
    <lineage>
        <taxon>Archaea</taxon>
        <taxon>Methanobacteriati</taxon>
        <taxon>Methanobacteriota</taxon>
        <taxon>Stenosarchaea group</taxon>
        <taxon>Methanomicrobia</taxon>
        <taxon>Methanomicrobiales</taxon>
        <taxon>Methanomicrobiaceae</taxon>
        <taxon>Methanoculleus</taxon>
    </lineage>
</organism>
<accession>A0ABM7H920</accession>
<evidence type="ECO:0000256" key="8">
    <source>
        <dbReference type="ARBA" id="ARBA00022679"/>
    </source>
</evidence>
<evidence type="ECO:0000256" key="13">
    <source>
        <dbReference type="ARBA" id="ARBA00023136"/>
    </source>
</evidence>
<keyword evidence="14" id="KW-0464">Manganese</keyword>
<keyword evidence="23" id="KW-1185">Reference proteome</keyword>
<evidence type="ECO:0000256" key="4">
    <source>
        <dbReference type="ARBA" id="ARBA00004922"/>
    </source>
</evidence>
<feature type="domain" description="AglB-like core" evidence="21">
    <location>
        <begin position="536"/>
        <end position="638"/>
    </location>
</feature>
<evidence type="ECO:0000313" key="23">
    <source>
        <dbReference type="Proteomes" id="UP000824969"/>
    </source>
</evidence>
<keyword evidence="7" id="KW-0328">Glycosyltransferase</keyword>
<evidence type="ECO:0000256" key="2">
    <source>
        <dbReference type="ARBA" id="ARBA00001946"/>
    </source>
</evidence>
<comment type="catalytic activity">
    <reaction evidence="16">
        <text>an archaeal dolichyl phosphooligosaccharide + [protein]-L-asparagine = an archaeal dolichyl phosphate + a glycoprotein with the oligosaccharide chain attached by N-beta-D-glycosyl linkage to a protein L-asparagine.</text>
        <dbReference type="EC" id="2.4.99.21"/>
    </reaction>
</comment>
<gene>
    <name evidence="22" type="ORF">MchiMG62_25530</name>
</gene>
<evidence type="ECO:0000256" key="3">
    <source>
        <dbReference type="ARBA" id="ARBA00004651"/>
    </source>
</evidence>
<keyword evidence="9 18" id="KW-0812">Transmembrane</keyword>
<evidence type="ECO:0000256" key="1">
    <source>
        <dbReference type="ARBA" id="ARBA00001936"/>
    </source>
</evidence>
<evidence type="ECO:0000256" key="7">
    <source>
        <dbReference type="ARBA" id="ARBA00022676"/>
    </source>
</evidence>
<dbReference type="PANTHER" id="PTHR13872">
    <property type="entry name" value="DOLICHYL-DIPHOSPHOOLIGOSACCHARIDE--PROTEIN GLYCOSYLTRANSFERASE SUBUNIT"/>
    <property type="match status" value="1"/>
</dbReference>
<evidence type="ECO:0000259" key="20">
    <source>
        <dbReference type="Pfam" id="PF18079"/>
    </source>
</evidence>
<dbReference type="InterPro" id="IPR003674">
    <property type="entry name" value="Oligo_trans_STT3"/>
</dbReference>
<dbReference type="InterPro" id="IPR048307">
    <property type="entry name" value="STT3_N"/>
</dbReference>
<feature type="transmembrane region" description="Helical" evidence="18">
    <location>
        <begin position="106"/>
        <end position="128"/>
    </location>
</feature>
<feature type="transmembrane region" description="Helical" evidence="18">
    <location>
        <begin position="12"/>
        <end position="29"/>
    </location>
</feature>
<dbReference type="GeneID" id="66132098"/>
<dbReference type="Proteomes" id="UP000824969">
    <property type="component" value="Chromosome"/>
</dbReference>
<protein>
    <recommendedName>
        <fullName evidence="6">dolichyl-phosphooligosaccharide-protein glycotransferase</fullName>
        <ecNumber evidence="6">2.4.99.21</ecNumber>
    </recommendedName>
    <alternativeName>
        <fullName evidence="15">Oligosaccharyl transferase</fullName>
    </alternativeName>
</protein>
<evidence type="ECO:0000256" key="14">
    <source>
        <dbReference type="ARBA" id="ARBA00023211"/>
    </source>
</evidence>
<dbReference type="EMBL" id="AP019781">
    <property type="protein sequence ID" value="BBL69372.1"/>
    <property type="molecule type" value="Genomic_DNA"/>
</dbReference>
<evidence type="ECO:0000256" key="12">
    <source>
        <dbReference type="ARBA" id="ARBA00022989"/>
    </source>
</evidence>
<feature type="transmembrane region" description="Helical" evidence="18">
    <location>
        <begin position="254"/>
        <end position="275"/>
    </location>
</feature>
<proteinExistence type="inferred from homology"/>
<reference evidence="22 23" key="1">
    <citation type="submission" date="2019-06" db="EMBL/GenBank/DDBJ databases">
        <title>Complete genome sequence of Methanoculleus chikugoensis strain MG62.</title>
        <authorList>
            <person name="Asakawa S."/>
            <person name="Dianou D."/>
        </authorList>
    </citation>
    <scope>NUCLEOTIDE SEQUENCE [LARGE SCALE GENOMIC DNA]</scope>
    <source>
        <strain evidence="22 23">MG62</strain>
    </source>
</reference>
<evidence type="ECO:0000256" key="18">
    <source>
        <dbReference type="SAM" id="Phobius"/>
    </source>
</evidence>
<feature type="transmembrane region" description="Helical" evidence="18">
    <location>
        <begin position="316"/>
        <end position="337"/>
    </location>
</feature>
<comment type="similarity">
    <text evidence="5">Belongs to the STT3 family.</text>
</comment>
<evidence type="ECO:0000256" key="16">
    <source>
        <dbReference type="ARBA" id="ARBA00034066"/>
    </source>
</evidence>
<keyword evidence="13 18" id="KW-0472">Membrane</keyword>
<feature type="transmembrane region" description="Helical" evidence="18">
    <location>
        <begin position="426"/>
        <end position="446"/>
    </location>
</feature>
<evidence type="ECO:0000259" key="21">
    <source>
        <dbReference type="Pfam" id="PF22627"/>
    </source>
</evidence>
<evidence type="ECO:0000256" key="5">
    <source>
        <dbReference type="ARBA" id="ARBA00010810"/>
    </source>
</evidence>
<dbReference type="Pfam" id="PF22627">
    <property type="entry name" value="AglB_core-like"/>
    <property type="match status" value="1"/>
</dbReference>
<feature type="transmembrane region" description="Helical" evidence="18">
    <location>
        <begin position="135"/>
        <end position="153"/>
    </location>
</feature>
<dbReference type="InterPro" id="IPR026410">
    <property type="entry name" value="OlisacTrfase_arch"/>
</dbReference>
<name>A0ABM7H920_9EURY</name>
<feature type="transmembrane region" description="Helical" evidence="18">
    <location>
        <begin position="499"/>
        <end position="520"/>
    </location>
</feature>
<comment type="cofactor">
    <cofactor evidence="2">
        <name>Mg(2+)</name>
        <dbReference type="ChEBI" id="CHEBI:18420"/>
    </cofactor>
</comment>
<evidence type="ECO:0000256" key="10">
    <source>
        <dbReference type="ARBA" id="ARBA00022723"/>
    </source>
</evidence>
<evidence type="ECO:0000259" key="19">
    <source>
        <dbReference type="Pfam" id="PF02516"/>
    </source>
</evidence>
<feature type="transmembrane region" description="Helical" evidence="18">
    <location>
        <begin position="403"/>
        <end position="420"/>
    </location>
</feature>
<evidence type="ECO:0000313" key="22">
    <source>
        <dbReference type="EMBL" id="BBL69372.1"/>
    </source>
</evidence>
<feature type="transmembrane region" description="Helical" evidence="18">
    <location>
        <begin position="81"/>
        <end position="100"/>
    </location>
</feature>
<feature type="transmembrane region" description="Helical" evidence="18">
    <location>
        <begin position="287"/>
        <end position="309"/>
    </location>
</feature>
<dbReference type="Pfam" id="PF18079">
    <property type="entry name" value="AglB_L1"/>
    <property type="match status" value="1"/>
</dbReference>
<keyword evidence="8 22" id="KW-0808">Transferase</keyword>
<comment type="subcellular location">
    <subcellularLocation>
        <location evidence="3">Cell membrane</location>
        <topology evidence="3">Multi-pass membrane protein</topology>
    </subcellularLocation>
</comment>